<dbReference type="NCBIfam" id="TIGR02453">
    <property type="entry name" value="TIGR02453 family protein"/>
    <property type="match status" value="1"/>
</dbReference>
<evidence type="ECO:0000313" key="2">
    <source>
        <dbReference type="EMBL" id="RSH87753.1"/>
    </source>
</evidence>
<accession>A0A427Y9H1</accession>
<evidence type="ECO:0000256" key="1">
    <source>
        <dbReference type="SAM" id="MobiDB-lite"/>
    </source>
</evidence>
<feature type="compositionally biased region" description="Acidic residues" evidence="1">
    <location>
        <begin position="127"/>
        <end position="149"/>
    </location>
</feature>
<evidence type="ECO:0008006" key="4">
    <source>
        <dbReference type="Google" id="ProtNLM"/>
    </source>
</evidence>
<dbReference type="AlphaFoldDB" id="A0A427Y9H1"/>
<sequence>MVTRRTPRAGGASTSSSLAGAPSSTARTPRGKGSGPARAAAAKAKTNQKNDDSKTTSPYFDKMAGKGKGRARKPAKEDSDDELSDVPEPTGLTSESESDDDDDESGSGSGFGTGSDSDSDPASGDAFEPESESEHEEAAESDMDSEDLDAPAHKGKRKSTAFGHRTTPGNLDTSKRAKVATAPKNGKTKGKAIEVDDDSDIELEEGQKVIGRIHSAPKTGLVPPGQISANTLNFLECLMYPENNDRDWFRSHEPAFRMAEKEFKDFVQVLQVHLSEADTQLPIVPARDIVHRIYRDVRFSADKSPYKANFALSTSRSGRRGIWAGYHLYVQPGGSLIACGTWQPERDVLQRIRTRLLSDPDTLRQAISAPAFVKMFGPAKPHEKGHRQNIYGHPDMLKVAPKGVDRTHKDIDLLKLRSITVVKYFTDKEVLAPDFVDKAKAVVAVMAPFVHTLNDYIAPFAAADDSDDSDIEALDQ</sequence>
<comment type="caution">
    <text evidence="2">The sequence shown here is derived from an EMBL/GenBank/DDBJ whole genome shotgun (WGS) entry which is preliminary data.</text>
</comment>
<dbReference type="Proteomes" id="UP000279236">
    <property type="component" value="Unassembled WGS sequence"/>
</dbReference>
<dbReference type="PANTHER" id="PTHR36452:SF1">
    <property type="entry name" value="DUF2461 DOMAIN-CONTAINING PROTEIN"/>
    <property type="match status" value="1"/>
</dbReference>
<gene>
    <name evidence="2" type="ORF">EHS24_000269</name>
</gene>
<keyword evidence="3" id="KW-1185">Reference proteome</keyword>
<feature type="compositionally biased region" description="Low complexity" evidence="1">
    <location>
        <begin position="114"/>
        <end position="126"/>
    </location>
</feature>
<name>A0A427Y9H1_9TREE</name>
<organism evidence="2 3">
    <name type="scientific">Apiotrichum porosum</name>
    <dbReference type="NCBI Taxonomy" id="105984"/>
    <lineage>
        <taxon>Eukaryota</taxon>
        <taxon>Fungi</taxon>
        <taxon>Dikarya</taxon>
        <taxon>Basidiomycota</taxon>
        <taxon>Agaricomycotina</taxon>
        <taxon>Tremellomycetes</taxon>
        <taxon>Trichosporonales</taxon>
        <taxon>Trichosporonaceae</taxon>
        <taxon>Apiotrichum</taxon>
    </lineage>
</organism>
<feature type="compositionally biased region" description="Low complexity" evidence="1">
    <location>
        <begin position="35"/>
        <end position="45"/>
    </location>
</feature>
<dbReference type="GeneID" id="39584812"/>
<feature type="compositionally biased region" description="Acidic residues" evidence="1">
    <location>
        <begin position="96"/>
        <end position="105"/>
    </location>
</feature>
<feature type="compositionally biased region" description="Low complexity" evidence="1">
    <location>
        <begin position="9"/>
        <end position="26"/>
    </location>
</feature>
<dbReference type="PANTHER" id="PTHR36452">
    <property type="entry name" value="CHROMOSOME 12, WHOLE GENOME SHOTGUN SEQUENCE"/>
    <property type="match status" value="1"/>
</dbReference>
<reference evidence="2 3" key="1">
    <citation type="submission" date="2018-11" db="EMBL/GenBank/DDBJ databases">
        <title>Genome sequence of Apiotrichum porosum DSM 27194.</title>
        <authorList>
            <person name="Aliyu H."/>
            <person name="Gorte O."/>
            <person name="Ochsenreither K."/>
        </authorList>
    </citation>
    <scope>NUCLEOTIDE SEQUENCE [LARGE SCALE GENOMIC DNA]</scope>
    <source>
        <strain evidence="2 3">DSM 27194</strain>
    </source>
</reference>
<dbReference type="OrthoDB" id="2537769at2759"/>
<evidence type="ECO:0000313" key="3">
    <source>
        <dbReference type="Proteomes" id="UP000279236"/>
    </source>
</evidence>
<dbReference type="Pfam" id="PF09365">
    <property type="entry name" value="DUF2461"/>
    <property type="match status" value="1"/>
</dbReference>
<dbReference type="RefSeq" id="XP_028479961.1">
    <property type="nucleotide sequence ID" value="XM_028616104.1"/>
</dbReference>
<proteinExistence type="predicted"/>
<feature type="region of interest" description="Disordered" evidence="1">
    <location>
        <begin position="1"/>
        <end position="193"/>
    </location>
</feature>
<dbReference type="InterPro" id="IPR012808">
    <property type="entry name" value="CHP02453"/>
</dbReference>
<dbReference type="EMBL" id="RSCE01000001">
    <property type="protein sequence ID" value="RSH87753.1"/>
    <property type="molecule type" value="Genomic_DNA"/>
</dbReference>
<protein>
    <recommendedName>
        <fullName evidence="4">TIGR02453 family protein</fullName>
    </recommendedName>
</protein>